<evidence type="ECO:0000313" key="2">
    <source>
        <dbReference type="Proteomes" id="UP000054549"/>
    </source>
</evidence>
<dbReference type="HOGENOM" id="CLU_2432751_0_0_1"/>
<feature type="non-terminal residue" evidence="1">
    <location>
        <position position="1"/>
    </location>
</feature>
<name>A0A0C2XMJ7_AMAMK</name>
<keyword evidence="2" id="KW-1185">Reference proteome</keyword>
<protein>
    <submittedName>
        <fullName evidence="1">Uncharacterized protein</fullName>
    </submittedName>
</protein>
<gene>
    <name evidence="1" type="ORF">M378DRAFT_156492</name>
</gene>
<proteinExistence type="predicted"/>
<reference evidence="1 2" key="1">
    <citation type="submission" date="2014-04" db="EMBL/GenBank/DDBJ databases">
        <title>Evolutionary Origins and Diversification of the Mycorrhizal Mutualists.</title>
        <authorList>
            <consortium name="DOE Joint Genome Institute"/>
            <consortium name="Mycorrhizal Genomics Consortium"/>
            <person name="Kohler A."/>
            <person name="Kuo A."/>
            <person name="Nagy L.G."/>
            <person name="Floudas D."/>
            <person name="Copeland A."/>
            <person name="Barry K.W."/>
            <person name="Cichocki N."/>
            <person name="Veneault-Fourrey C."/>
            <person name="LaButti K."/>
            <person name="Lindquist E.A."/>
            <person name="Lipzen A."/>
            <person name="Lundell T."/>
            <person name="Morin E."/>
            <person name="Murat C."/>
            <person name="Riley R."/>
            <person name="Ohm R."/>
            <person name="Sun H."/>
            <person name="Tunlid A."/>
            <person name="Henrissat B."/>
            <person name="Grigoriev I.V."/>
            <person name="Hibbett D.S."/>
            <person name="Martin F."/>
        </authorList>
    </citation>
    <scope>NUCLEOTIDE SEQUENCE [LARGE SCALE GENOMIC DNA]</scope>
    <source>
        <strain evidence="1 2">Koide BX008</strain>
    </source>
</reference>
<dbReference type="AlphaFoldDB" id="A0A0C2XMJ7"/>
<dbReference type="EMBL" id="KN818224">
    <property type="protein sequence ID" value="KIL70368.1"/>
    <property type="molecule type" value="Genomic_DNA"/>
</dbReference>
<organism evidence="1 2">
    <name type="scientific">Amanita muscaria (strain Koide BX008)</name>
    <dbReference type="NCBI Taxonomy" id="946122"/>
    <lineage>
        <taxon>Eukaryota</taxon>
        <taxon>Fungi</taxon>
        <taxon>Dikarya</taxon>
        <taxon>Basidiomycota</taxon>
        <taxon>Agaricomycotina</taxon>
        <taxon>Agaricomycetes</taxon>
        <taxon>Agaricomycetidae</taxon>
        <taxon>Agaricales</taxon>
        <taxon>Pluteineae</taxon>
        <taxon>Amanitaceae</taxon>
        <taxon>Amanita</taxon>
    </lineage>
</organism>
<dbReference type="Proteomes" id="UP000054549">
    <property type="component" value="Unassembled WGS sequence"/>
</dbReference>
<accession>A0A0C2XMJ7</accession>
<dbReference type="InParanoid" id="A0A0C2XMJ7"/>
<sequence>IRCQFQPLPTTFRRRSQHVSSFIYGLRPPKSDLTAACTTKYPTKTLDPGVTERYQQEQLLYNNIWSFRKQGFIKTLSSSSSSVSLLSWTCV</sequence>
<evidence type="ECO:0000313" key="1">
    <source>
        <dbReference type="EMBL" id="KIL70368.1"/>
    </source>
</evidence>
<feature type="non-terminal residue" evidence="1">
    <location>
        <position position="91"/>
    </location>
</feature>